<dbReference type="EMBL" id="FODY01000005">
    <property type="protein sequence ID" value="SEO79534.1"/>
    <property type="molecule type" value="Genomic_DNA"/>
</dbReference>
<dbReference type="NCBIfam" id="TIGR02888">
    <property type="entry name" value="spore_YlmC_YmxH"/>
    <property type="match status" value="1"/>
</dbReference>
<organism evidence="2 3">
    <name type="scientific">Propionispora vibrioides</name>
    <dbReference type="NCBI Taxonomy" id="112903"/>
    <lineage>
        <taxon>Bacteria</taxon>
        <taxon>Bacillati</taxon>
        <taxon>Bacillota</taxon>
        <taxon>Negativicutes</taxon>
        <taxon>Selenomonadales</taxon>
        <taxon>Sporomusaceae</taxon>
        <taxon>Propionispora</taxon>
    </lineage>
</organism>
<evidence type="ECO:0000259" key="1">
    <source>
        <dbReference type="Pfam" id="PF05239"/>
    </source>
</evidence>
<dbReference type="STRING" id="112903.SAMN04490178_105115"/>
<dbReference type="Pfam" id="PF05239">
    <property type="entry name" value="PRC"/>
    <property type="match status" value="1"/>
</dbReference>
<dbReference type="InterPro" id="IPR011033">
    <property type="entry name" value="PRC_barrel-like_sf"/>
</dbReference>
<dbReference type="AlphaFoldDB" id="A0A1H8SME4"/>
<evidence type="ECO:0000313" key="3">
    <source>
        <dbReference type="Proteomes" id="UP000198847"/>
    </source>
</evidence>
<dbReference type="RefSeq" id="WP_091744830.1">
    <property type="nucleotide sequence ID" value="NZ_FODY01000005.1"/>
</dbReference>
<dbReference type="InterPro" id="IPR014238">
    <property type="entry name" value="Spore_YlmC/YmxH"/>
</dbReference>
<dbReference type="PANTHER" id="PTHR40061">
    <property type="entry name" value="SPORULATION PROTEIN YLMC-RELATED"/>
    <property type="match status" value="1"/>
</dbReference>
<dbReference type="PANTHER" id="PTHR40061:SF1">
    <property type="entry name" value="SPORULATION PROTEIN YLMC-RELATED"/>
    <property type="match status" value="1"/>
</dbReference>
<feature type="domain" description="PRC-barrel" evidence="1">
    <location>
        <begin position="1"/>
        <end position="76"/>
    </location>
</feature>
<evidence type="ECO:0000313" key="2">
    <source>
        <dbReference type="EMBL" id="SEO79534.1"/>
    </source>
</evidence>
<dbReference type="Gene3D" id="2.30.30.240">
    <property type="entry name" value="PRC-barrel domain"/>
    <property type="match status" value="1"/>
</dbReference>
<protein>
    <submittedName>
        <fullName evidence="2">Sporulation protein, YlmC/YmxH family</fullName>
    </submittedName>
</protein>
<proteinExistence type="predicted"/>
<dbReference type="InterPro" id="IPR027275">
    <property type="entry name" value="PRC-brl_dom"/>
</dbReference>
<dbReference type="Proteomes" id="UP000198847">
    <property type="component" value="Unassembled WGS sequence"/>
</dbReference>
<sequence>MRLSELSGKEVINIGDGARLGVINECELTFDARTGEIDSMILPVSQSFLHFLSDTKVSAIPWDSVKKIGDDVIIIELQQAGEVSNSRMFRRAGNT</sequence>
<gene>
    <name evidence="2" type="ORF">SAMN04490178_105115</name>
</gene>
<accession>A0A1H8SME4</accession>
<name>A0A1H8SME4_9FIRM</name>
<keyword evidence="3" id="KW-1185">Reference proteome</keyword>
<reference evidence="2 3" key="1">
    <citation type="submission" date="2016-10" db="EMBL/GenBank/DDBJ databases">
        <authorList>
            <person name="de Groot N.N."/>
        </authorList>
    </citation>
    <scope>NUCLEOTIDE SEQUENCE [LARGE SCALE GENOMIC DNA]</scope>
    <source>
        <strain evidence="2 3">DSM 13305</strain>
    </source>
</reference>
<dbReference type="OrthoDB" id="6024937at2"/>
<dbReference type="SUPFAM" id="SSF50346">
    <property type="entry name" value="PRC-barrel domain"/>
    <property type="match status" value="1"/>
</dbReference>